<organism evidence="5 6">
    <name type="scientific">Microterricola pindariensis</name>
    <dbReference type="NCBI Taxonomy" id="478010"/>
    <lineage>
        <taxon>Bacteria</taxon>
        <taxon>Bacillati</taxon>
        <taxon>Actinomycetota</taxon>
        <taxon>Actinomycetes</taxon>
        <taxon>Micrococcales</taxon>
        <taxon>Microbacteriaceae</taxon>
        <taxon>Microterricola</taxon>
    </lineage>
</organism>
<evidence type="ECO:0000256" key="2">
    <source>
        <dbReference type="PROSITE-ProRule" id="PRU00335"/>
    </source>
</evidence>
<protein>
    <recommendedName>
        <fullName evidence="4">HTH tetR-type domain-containing protein</fullName>
    </recommendedName>
</protein>
<dbReference type="Proteomes" id="UP000237755">
    <property type="component" value="Unassembled WGS sequence"/>
</dbReference>
<name>A0ABX5AZN2_9MICO</name>
<evidence type="ECO:0000256" key="1">
    <source>
        <dbReference type="ARBA" id="ARBA00023125"/>
    </source>
</evidence>
<dbReference type="RefSeq" id="WP_104473918.1">
    <property type="nucleotide sequence ID" value="NZ_MPZN01000002.1"/>
</dbReference>
<sequence length="224" mass="24361">MVEERPEQHPEQHPEQQPGNPDGLRARKRAATRAAIEEAALALSLEHGYDNVTVDMICAASMISQRTFFNYFGSKEGFAKGLIPAAITDADAERFLADRSDDVLGALAQRMAHALMGGAGDSAWFEARVRVFQSSSELTGKWMEWLADQEQLLVDLVLARFAADGRTTAADPELVDEAKMVVSLAIGVLRFTMQQRQALGASAPPLEETVRHATALIGRIAGRA</sequence>
<dbReference type="SUPFAM" id="SSF46689">
    <property type="entry name" value="Homeodomain-like"/>
    <property type="match status" value="1"/>
</dbReference>
<dbReference type="Pfam" id="PF00440">
    <property type="entry name" value="TetR_N"/>
    <property type="match status" value="1"/>
</dbReference>
<dbReference type="InterPro" id="IPR050624">
    <property type="entry name" value="HTH-type_Tx_Regulator"/>
</dbReference>
<accession>A0ABX5AZN2</accession>
<gene>
    <name evidence="5" type="ORF">GY24_00800</name>
</gene>
<dbReference type="PROSITE" id="PS50977">
    <property type="entry name" value="HTH_TETR_2"/>
    <property type="match status" value="1"/>
</dbReference>
<dbReference type="InterPro" id="IPR001647">
    <property type="entry name" value="HTH_TetR"/>
</dbReference>
<proteinExistence type="predicted"/>
<comment type="caution">
    <text evidence="5">The sequence shown here is derived from an EMBL/GenBank/DDBJ whole genome shotgun (WGS) entry which is preliminary data.</text>
</comment>
<evidence type="ECO:0000256" key="3">
    <source>
        <dbReference type="SAM" id="MobiDB-lite"/>
    </source>
</evidence>
<evidence type="ECO:0000259" key="4">
    <source>
        <dbReference type="PROSITE" id="PS50977"/>
    </source>
</evidence>
<dbReference type="PANTHER" id="PTHR43479:SF11">
    <property type="entry name" value="ACREF_ENVCD OPERON REPRESSOR-RELATED"/>
    <property type="match status" value="1"/>
</dbReference>
<feature type="region of interest" description="Disordered" evidence="3">
    <location>
        <begin position="1"/>
        <end position="29"/>
    </location>
</feature>
<evidence type="ECO:0000313" key="6">
    <source>
        <dbReference type="Proteomes" id="UP000237755"/>
    </source>
</evidence>
<dbReference type="InterPro" id="IPR009057">
    <property type="entry name" value="Homeodomain-like_sf"/>
</dbReference>
<evidence type="ECO:0000313" key="5">
    <source>
        <dbReference type="EMBL" id="PPL20350.1"/>
    </source>
</evidence>
<feature type="domain" description="HTH tetR-type" evidence="4">
    <location>
        <begin position="30"/>
        <end position="90"/>
    </location>
</feature>
<feature type="compositionally biased region" description="Basic and acidic residues" evidence="3">
    <location>
        <begin position="1"/>
        <end position="14"/>
    </location>
</feature>
<dbReference type="Gene3D" id="1.10.357.10">
    <property type="entry name" value="Tetracycline Repressor, domain 2"/>
    <property type="match status" value="1"/>
</dbReference>
<reference evidence="5 6" key="1">
    <citation type="journal article" date="2008" name="Int. J. Syst. Evol. Microbiol.">
        <title>Leifsonia pindariensis sp. nov., isolated from the Pindari glacier of the Indian Himalayas, and emended description of the genus Leifsonia.</title>
        <authorList>
            <person name="Reddy G.S."/>
            <person name="Prabagaran S.R."/>
            <person name="Shivaji S."/>
        </authorList>
    </citation>
    <scope>NUCLEOTIDE SEQUENCE [LARGE SCALE GENOMIC DNA]</scope>
    <source>
        <strain evidence="5 6">PON 10</strain>
    </source>
</reference>
<dbReference type="PANTHER" id="PTHR43479">
    <property type="entry name" value="ACREF/ENVCD OPERON REPRESSOR-RELATED"/>
    <property type="match status" value="1"/>
</dbReference>
<keyword evidence="6" id="KW-1185">Reference proteome</keyword>
<dbReference type="EMBL" id="MPZN01000002">
    <property type="protein sequence ID" value="PPL20350.1"/>
    <property type="molecule type" value="Genomic_DNA"/>
</dbReference>
<feature type="DNA-binding region" description="H-T-H motif" evidence="2">
    <location>
        <begin position="53"/>
        <end position="72"/>
    </location>
</feature>
<keyword evidence="1 2" id="KW-0238">DNA-binding</keyword>